<proteinExistence type="predicted"/>
<dbReference type="Pfam" id="PF13577">
    <property type="entry name" value="SnoaL_4"/>
    <property type="match status" value="1"/>
</dbReference>
<gene>
    <name evidence="2" type="ORF">SFOMI_2306</name>
</gene>
<comment type="caution">
    <text evidence="2">The sequence shown here is derived from an EMBL/GenBank/DDBJ whole genome shotgun (WGS) entry which is preliminary data.</text>
</comment>
<dbReference type="SUPFAM" id="SSF54427">
    <property type="entry name" value="NTF2-like"/>
    <property type="match status" value="1"/>
</dbReference>
<protein>
    <submittedName>
        <fullName evidence="2">Gamma-BHC dehydrochlorinase</fullName>
    </submittedName>
</protein>
<organism evidence="2">
    <name type="scientific">Sphingobium fuliginis (strain ATCC 27551)</name>
    <dbReference type="NCBI Taxonomy" id="336203"/>
    <lineage>
        <taxon>Bacteria</taxon>
        <taxon>Pseudomonadati</taxon>
        <taxon>Pseudomonadota</taxon>
        <taxon>Alphaproteobacteria</taxon>
        <taxon>Sphingomonadales</taxon>
        <taxon>Sphingomonadaceae</taxon>
        <taxon>Sphingobium</taxon>
    </lineage>
</organism>
<evidence type="ECO:0000313" key="2">
    <source>
        <dbReference type="EMBL" id="GAY21753.1"/>
    </source>
</evidence>
<feature type="domain" description="SnoaL-like" evidence="1">
    <location>
        <begin position="17"/>
        <end position="134"/>
    </location>
</feature>
<dbReference type="InterPro" id="IPR037401">
    <property type="entry name" value="SnoaL-like"/>
</dbReference>
<evidence type="ECO:0000259" key="1">
    <source>
        <dbReference type="Pfam" id="PF13577"/>
    </source>
</evidence>
<dbReference type="Gene3D" id="3.10.450.50">
    <property type="match status" value="1"/>
</dbReference>
<reference evidence="2" key="1">
    <citation type="journal article" date="2013" name="Biodegradation">
        <title>Occurrence of 4-tert-butylphenol (4-t-BP) biodegradation in an aquatic sample caused by the presence of Spirodela polyrrhiza and isolation of a 4-t-BP-utilizing bacterium.</title>
        <authorList>
            <person name="Ogata Y."/>
            <person name="Toyama T."/>
            <person name="Yu N."/>
            <person name="Wang X."/>
            <person name="Sei K."/>
            <person name="Ike M."/>
        </authorList>
    </citation>
    <scope>NUCLEOTIDE SEQUENCE [LARGE SCALE GENOMIC DNA]</scope>
    <source>
        <strain evidence="2">OMI</strain>
    </source>
</reference>
<reference evidence="2" key="4">
    <citation type="submission" date="2017-10" db="EMBL/GenBank/DDBJ databases">
        <authorList>
            <person name="Banno H."/>
            <person name="Chua N.-H."/>
        </authorList>
    </citation>
    <scope>NUCLEOTIDE SEQUENCE</scope>
    <source>
        <strain evidence="2">OMI</strain>
    </source>
</reference>
<sequence length="178" mass="20717">MSEELTSDLIAFIKQQKDRQDIVDCLLRYTRGADRHDHALMRSAYHPDAWDEHGVAEGNPEDFVNWALGWHAENQTKHQHIISNQTIELDGDTAHTETYYLFWGENREGRPQLSFGRYVDRFEKRDGRWAIAHRVCVNEFTSHLDAVDIPADAPVFSTGPNRRDKQDISYRRPLVRIG</sequence>
<dbReference type="Proteomes" id="UP000221538">
    <property type="component" value="Unassembled WGS sequence"/>
</dbReference>
<dbReference type="AlphaFoldDB" id="A0A292ZG09"/>
<reference evidence="2" key="3">
    <citation type="submission" date="2017-10" db="EMBL/GenBank/DDBJ databases">
        <title>Bioaugmenting a lab-scale membrane bioreactor with Sphingobium fuliginis OMI to degrade 4-tert-butylphenol.</title>
        <authorList>
            <person name="Takada K."/>
            <person name="Shiba T."/>
            <person name="Soda S."/>
            <person name="Inoue D."/>
            <person name="Miyake M."/>
            <person name="Eguchi M."/>
            <person name="Ike M."/>
        </authorList>
    </citation>
    <scope>NUCLEOTIDE SEQUENCE</scope>
    <source>
        <strain evidence="2">OMI</strain>
    </source>
</reference>
<dbReference type="EMBL" id="BEWI01000031">
    <property type="protein sequence ID" value="GAY21753.1"/>
    <property type="molecule type" value="Genomic_DNA"/>
</dbReference>
<accession>A0A292ZG09</accession>
<name>A0A292ZG09_SPHSA</name>
<dbReference type="InterPro" id="IPR032710">
    <property type="entry name" value="NTF2-like_dom_sf"/>
</dbReference>
<reference evidence="2" key="2">
    <citation type="journal article" date="2013" name="Environ. Sci. Technol.">
        <title>The 4-tert-butylphenol-utilizing bacterium Sphingobium fuliginis OMI can degrade bisphenols via phenolic ring hydroxylation and meta-cleavage pathway.</title>
        <authorList>
            <person name="Ogata Y."/>
            <person name="Goda S."/>
            <person name="Toyama T."/>
            <person name="Sei K."/>
            <person name="Ike M."/>
        </authorList>
    </citation>
    <scope>NUCLEOTIDE SEQUENCE [LARGE SCALE GENOMIC DNA]</scope>
    <source>
        <strain evidence="2">OMI</strain>
    </source>
</reference>